<evidence type="ECO:0000313" key="2">
    <source>
        <dbReference type="EMBL" id="KAB1230698.1"/>
    </source>
</evidence>
<evidence type="ECO:0000313" key="3">
    <source>
        <dbReference type="Proteomes" id="UP000326384"/>
    </source>
</evidence>
<name>A0A5N4BQL0_9FLAO</name>
<reference evidence="2 3" key="1">
    <citation type="journal article" date="2019" name="Stand. Genomic Sci.">
        <title>Draft Whole-Genome Sequence of a Novel Chryseobacterium viscerum Strain Isolated from Fresh Water at Dripping Springs, New Mexico.</title>
        <authorList>
            <person name="Kyndt J.A."/>
            <person name="Moore T.C."/>
        </authorList>
    </citation>
    <scope>NUCLEOTIDE SEQUENCE [LARGE SCALE GENOMIC DNA]</scope>
    <source>
        <strain evidence="2 3">DPS</strain>
    </source>
</reference>
<dbReference type="EMBL" id="VTPV01000005">
    <property type="protein sequence ID" value="KAB1230698.1"/>
    <property type="molecule type" value="Genomic_DNA"/>
</dbReference>
<accession>A0A5N4BQL0</accession>
<protein>
    <submittedName>
        <fullName evidence="2">Uncharacterized protein</fullName>
    </submittedName>
</protein>
<organism evidence="2 3">
    <name type="scientific">Chryseobacterium viscerum</name>
    <dbReference type="NCBI Taxonomy" id="1037377"/>
    <lineage>
        <taxon>Bacteria</taxon>
        <taxon>Pseudomonadati</taxon>
        <taxon>Bacteroidota</taxon>
        <taxon>Flavobacteriia</taxon>
        <taxon>Flavobacteriales</taxon>
        <taxon>Weeksellaceae</taxon>
        <taxon>Chryseobacterium group</taxon>
        <taxon>Chryseobacterium</taxon>
    </lineage>
</organism>
<gene>
    <name evidence="2" type="ORF">F8D52_09895</name>
</gene>
<keyword evidence="3" id="KW-1185">Reference proteome</keyword>
<sequence>MKSLTNKDMKEAFNHPRKKEDHYHKGYKKDDRDKEESIVVYERNYTIKYGVYLFMNLDADKNEFSEALALRDI</sequence>
<evidence type="ECO:0000256" key="1">
    <source>
        <dbReference type="SAM" id="MobiDB-lite"/>
    </source>
</evidence>
<proteinExistence type="predicted"/>
<comment type="caution">
    <text evidence="2">The sequence shown here is derived from an EMBL/GenBank/DDBJ whole genome shotgun (WGS) entry which is preliminary data.</text>
</comment>
<dbReference type="RefSeq" id="WP_152289828.1">
    <property type="nucleotide sequence ID" value="NZ_VTPV01000005.1"/>
</dbReference>
<dbReference type="Proteomes" id="UP000326384">
    <property type="component" value="Unassembled WGS sequence"/>
</dbReference>
<feature type="region of interest" description="Disordered" evidence="1">
    <location>
        <begin position="1"/>
        <end position="33"/>
    </location>
</feature>